<evidence type="ECO:0000313" key="4">
    <source>
        <dbReference type="Proteomes" id="UP000217209"/>
    </source>
</evidence>
<dbReference type="EMBL" id="CP019688">
    <property type="protein sequence ID" value="AQQ14244.1"/>
    <property type="molecule type" value="Genomic_DNA"/>
</dbReference>
<dbReference type="AlphaFoldDB" id="A0A1Q2HTS4"/>
<feature type="region of interest" description="Disordered" evidence="1">
    <location>
        <begin position="1"/>
        <end position="33"/>
    </location>
</feature>
<proteinExistence type="predicted"/>
<gene>
    <name evidence="3" type="ORF">CGLAU_01265</name>
</gene>
<feature type="compositionally biased region" description="Polar residues" evidence="1">
    <location>
        <begin position="1"/>
        <end position="14"/>
    </location>
</feature>
<accession>A0A1Q2HTS4</accession>
<organism evidence="3 4">
    <name type="scientific">Corynebacterium glaucum</name>
    <dbReference type="NCBI Taxonomy" id="187491"/>
    <lineage>
        <taxon>Bacteria</taxon>
        <taxon>Bacillati</taxon>
        <taxon>Actinomycetota</taxon>
        <taxon>Actinomycetes</taxon>
        <taxon>Mycobacteriales</taxon>
        <taxon>Corynebacteriaceae</taxon>
        <taxon>Corynebacterium</taxon>
    </lineage>
</organism>
<dbReference type="RefSeq" id="WP_095659120.1">
    <property type="nucleotide sequence ID" value="NZ_BAAAKB010000011.1"/>
</dbReference>
<dbReference type="OrthoDB" id="9923503at2"/>
<protein>
    <submittedName>
        <fullName evidence="3">Uncharacterized protein</fullName>
    </submittedName>
</protein>
<keyword evidence="2" id="KW-0472">Membrane</keyword>
<evidence type="ECO:0000313" key="3">
    <source>
        <dbReference type="EMBL" id="AQQ14244.1"/>
    </source>
</evidence>
<dbReference type="Proteomes" id="UP000217209">
    <property type="component" value="Chromosome"/>
</dbReference>
<keyword evidence="2" id="KW-1133">Transmembrane helix</keyword>
<evidence type="ECO:0000256" key="1">
    <source>
        <dbReference type="SAM" id="MobiDB-lite"/>
    </source>
</evidence>
<dbReference type="KEGG" id="cgv:CGLAU_01265"/>
<reference evidence="3 4" key="1">
    <citation type="submission" date="2016-12" db="EMBL/GenBank/DDBJ databases">
        <authorList>
            <person name="Song W.-J."/>
            <person name="Kurnit D.M."/>
        </authorList>
    </citation>
    <scope>NUCLEOTIDE SEQUENCE [LARGE SCALE GENOMIC DNA]</scope>
    <source>
        <strain evidence="3 4">DSM 30827</strain>
    </source>
</reference>
<keyword evidence="2" id="KW-0812">Transmembrane</keyword>
<evidence type="ECO:0000256" key="2">
    <source>
        <dbReference type="SAM" id="Phobius"/>
    </source>
</evidence>
<name>A0A1Q2HTS4_9CORY</name>
<sequence>MSEPNETQSSTQTHNESENTRRVPTPAARKDPRLAVQAEKLRIASLTQAIRFGEQASGVTPRRVGILIGSAAIGAVLLGGTIGLSALLQWLERR</sequence>
<feature type="transmembrane region" description="Helical" evidence="2">
    <location>
        <begin position="64"/>
        <end position="88"/>
    </location>
</feature>
<keyword evidence="4" id="KW-1185">Reference proteome</keyword>